<protein>
    <submittedName>
        <fullName evidence="1">Uncharacterized protein</fullName>
    </submittedName>
</protein>
<comment type="caution">
    <text evidence="1">The sequence shown here is derived from an EMBL/GenBank/DDBJ whole genome shotgun (WGS) entry which is preliminary data.</text>
</comment>
<evidence type="ECO:0000313" key="2">
    <source>
        <dbReference type="EMBL" id="HFJ53208.1"/>
    </source>
</evidence>
<name>A0A7C1SRM2_UNCW3</name>
<proteinExistence type="predicted"/>
<dbReference type="EMBL" id="DSTU01000001">
    <property type="protein sequence ID" value="HFJ53208.1"/>
    <property type="molecule type" value="Genomic_DNA"/>
</dbReference>
<gene>
    <name evidence="1" type="ORF">ENP94_05700</name>
    <name evidence="2" type="ORF">ENS16_00755</name>
</gene>
<sequence length="287" mass="32499">MEGLTGVLKELVRRSQQVVKRLDGYQALLREPVANAYERARLLAEIERLAAGFPEGELRQKLLEWLNSERAQVEEAKSEFRFEFGKRLIAGLEGSGLAVRGQLPLLRIGFFAIRADFERGRATVFWGPEIEQLKSGVPLEPLGLARLVRSYQESLKVKGIREPEEFLARLLSAYRRRCGAEGLAEGERVLLSDLLAELVLLSQPESFRSDPVRENFVEYPRIRFSYDLYLLKRSGVRAVAGQELRLTVANFDATAKKSRALWVPDSEEGDGTYYSYISFVPVRSTGE</sequence>
<evidence type="ECO:0000313" key="1">
    <source>
        <dbReference type="EMBL" id="HEA87489.1"/>
    </source>
</evidence>
<dbReference type="AlphaFoldDB" id="A0A7C1SRM2"/>
<organism evidence="1">
    <name type="scientific">candidate division WOR-3 bacterium</name>
    <dbReference type="NCBI Taxonomy" id="2052148"/>
    <lineage>
        <taxon>Bacteria</taxon>
        <taxon>Bacteria division WOR-3</taxon>
    </lineage>
</organism>
<dbReference type="EMBL" id="DSLG01000007">
    <property type="protein sequence ID" value="HEA87489.1"/>
    <property type="molecule type" value="Genomic_DNA"/>
</dbReference>
<reference evidence="1" key="1">
    <citation type="journal article" date="2020" name="mSystems">
        <title>Genome- and Community-Level Interaction Insights into Carbon Utilization and Element Cycling Functions of Hydrothermarchaeota in Hydrothermal Sediment.</title>
        <authorList>
            <person name="Zhou Z."/>
            <person name="Liu Y."/>
            <person name="Xu W."/>
            <person name="Pan J."/>
            <person name="Luo Z.H."/>
            <person name="Li M."/>
        </authorList>
    </citation>
    <scope>NUCLEOTIDE SEQUENCE [LARGE SCALE GENOMIC DNA]</scope>
    <source>
        <strain evidence="1">SpSt-265</strain>
        <strain evidence="2">SpSt-465</strain>
    </source>
</reference>
<accession>A0A7C1SRM2</accession>